<gene>
    <name evidence="2" type="ORF">V2S66_31335</name>
</gene>
<feature type="transmembrane region" description="Helical" evidence="1">
    <location>
        <begin position="97"/>
        <end position="116"/>
    </location>
</feature>
<keyword evidence="1" id="KW-0472">Membrane</keyword>
<evidence type="ECO:0000256" key="1">
    <source>
        <dbReference type="SAM" id="Phobius"/>
    </source>
</evidence>
<keyword evidence="1" id="KW-0812">Transmembrane</keyword>
<keyword evidence="3" id="KW-1185">Reference proteome</keyword>
<feature type="transmembrane region" description="Helical" evidence="1">
    <location>
        <begin position="6"/>
        <end position="26"/>
    </location>
</feature>
<reference evidence="2 3" key="1">
    <citation type="submission" date="2023-12" db="EMBL/GenBank/DDBJ databases">
        <title>Streptomyces sp. V4-01.</title>
        <authorList>
            <person name="Somphong A."/>
            <person name="Phongsopitanun W."/>
        </authorList>
    </citation>
    <scope>NUCLEOTIDE SEQUENCE [LARGE SCALE GENOMIC DNA]</scope>
    <source>
        <strain evidence="2 3">V4-01</strain>
    </source>
</reference>
<evidence type="ECO:0008006" key="4">
    <source>
        <dbReference type="Google" id="ProtNLM"/>
    </source>
</evidence>
<keyword evidence="1" id="KW-1133">Transmembrane helix</keyword>
<evidence type="ECO:0000313" key="3">
    <source>
        <dbReference type="Proteomes" id="UP001344658"/>
    </source>
</evidence>
<sequence length="167" mass="16552">MSAPLLTVGGLAVGLAITGVNLWHWWKSPGRDPKNLAPFGGAFVLGGLSTLCGGLLGVLAGWTAGANNAAGKHAVTSVAGGRTGTVVHKAAGQLTPGGALATFLIAVGVFVAWRAANKQLKRRLAGGWWAGATLTLSAGMAGLFVNVVSLVNNLGGGVLGWFNGGAA</sequence>
<feature type="transmembrane region" description="Helical" evidence="1">
    <location>
        <begin position="38"/>
        <end position="62"/>
    </location>
</feature>
<accession>A0ABU7PKY9</accession>
<protein>
    <recommendedName>
        <fullName evidence="4">Integral membrane protein</fullName>
    </recommendedName>
</protein>
<name>A0ABU7PKY9_9ACTN</name>
<evidence type="ECO:0000313" key="2">
    <source>
        <dbReference type="EMBL" id="MEE4546445.1"/>
    </source>
</evidence>
<proteinExistence type="predicted"/>
<dbReference type="EMBL" id="JAZEWV010000046">
    <property type="protein sequence ID" value="MEE4546445.1"/>
    <property type="molecule type" value="Genomic_DNA"/>
</dbReference>
<dbReference type="RefSeq" id="WP_330800145.1">
    <property type="nucleotide sequence ID" value="NZ_JAZEWV010000046.1"/>
</dbReference>
<dbReference type="Proteomes" id="UP001344658">
    <property type="component" value="Unassembled WGS sequence"/>
</dbReference>
<comment type="caution">
    <text evidence="2">The sequence shown here is derived from an EMBL/GenBank/DDBJ whole genome shotgun (WGS) entry which is preliminary data.</text>
</comment>
<organism evidence="2 3">
    <name type="scientific">Actinacidiphila polyblastidii</name>
    <dbReference type="NCBI Taxonomy" id="3110430"/>
    <lineage>
        <taxon>Bacteria</taxon>
        <taxon>Bacillati</taxon>
        <taxon>Actinomycetota</taxon>
        <taxon>Actinomycetes</taxon>
        <taxon>Kitasatosporales</taxon>
        <taxon>Streptomycetaceae</taxon>
        <taxon>Actinacidiphila</taxon>
    </lineage>
</organism>
<feature type="transmembrane region" description="Helical" evidence="1">
    <location>
        <begin position="128"/>
        <end position="151"/>
    </location>
</feature>